<feature type="domain" description="Translation elongation factor EFTs/EF1B dimerisation" evidence="9">
    <location>
        <begin position="73"/>
        <end position="274"/>
    </location>
</feature>
<proteinExistence type="inferred from homology"/>
<dbReference type="OrthoDB" id="9808348at2"/>
<dbReference type="Gene3D" id="1.10.8.10">
    <property type="entry name" value="DNA helicase RuvA subunit, C-terminal domain"/>
    <property type="match status" value="1"/>
</dbReference>
<dbReference type="InterPro" id="IPR009060">
    <property type="entry name" value="UBA-like_sf"/>
</dbReference>
<evidence type="ECO:0000313" key="10">
    <source>
        <dbReference type="EMBL" id="RUQ89773.1"/>
    </source>
</evidence>
<dbReference type="PANTHER" id="PTHR11741:SF0">
    <property type="entry name" value="ELONGATION FACTOR TS, MITOCHONDRIAL"/>
    <property type="match status" value="1"/>
</dbReference>
<evidence type="ECO:0000256" key="6">
    <source>
        <dbReference type="HAMAP-Rule" id="MF_00050"/>
    </source>
</evidence>
<dbReference type="InterPro" id="IPR014039">
    <property type="entry name" value="Transl_elong_EFTs/EF1B_dimer"/>
</dbReference>
<dbReference type="FunFam" id="1.10.8.10:FF:000001">
    <property type="entry name" value="Elongation factor Ts"/>
    <property type="match status" value="1"/>
</dbReference>
<dbReference type="NCBIfam" id="TIGR00116">
    <property type="entry name" value="tsf"/>
    <property type="match status" value="1"/>
</dbReference>
<comment type="caution">
    <text evidence="10">The sequence shown here is derived from an EMBL/GenBank/DDBJ whole genome shotgun (WGS) entry which is preliminary data.</text>
</comment>
<dbReference type="Proteomes" id="UP000288012">
    <property type="component" value="Unassembled WGS sequence"/>
</dbReference>
<dbReference type="InterPro" id="IPR018101">
    <property type="entry name" value="Transl_elong_Ts_CS"/>
</dbReference>
<evidence type="ECO:0000256" key="4">
    <source>
        <dbReference type="ARBA" id="ARBA00022768"/>
    </source>
</evidence>
<dbReference type="EMBL" id="RZGR01000006">
    <property type="protein sequence ID" value="RUQ89773.1"/>
    <property type="molecule type" value="Genomic_DNA"/>
</dbReference>
<feature type="region of interest" description="Involved in Mg(2+) ion dislocation from EF-Tu" evidence="6">
    <location>
        <begin position="82"/>
        <end position="85"/>
    </location>
</feature>
<sequence>MATISAALVMKLRELTGAGMMECKKFLIETEGDIEKAITEMRKAGQAKADKKAGRIAAEGAIVIARAADGRRAVMMEVNSETDFVARDVNFNNFANQAAETALNSQAKDVDAIANEGLAGGSSTVEQARQELIAKIGENIKLRRLHPMECDGVIGHYLHGSKIGVLVALKGGDENLAKDIAMHIAASRPIVVSREQVPADAIENEREIFQAQARESGKPQEIVDKMIEGRISKFIDEVSLHGQPFVKDPNKKVGQLLKEKNAEVTSFVRFEVGEGIEKKEDNFVAEVMAQVRDQE</sequence>
<dbReference type="SUPFAM" id="SSF46934">
    <property type="entry name" value="UBA-like"/>
    <property type="match status" value="1"/>
</dbReference>
<protein>
    <recommendedName>
        <fullName evidence="2 6">Elongation factor Ts</fullName>
        <shortName evidence="6">EF-Ts</shortName>
    </recommendedName>
</protein>
<dbReference type="CDD" id="cd14275">
    <property type="entry name" value="UBA_EF-Ts"/>
    <property type="match status" value="1"/>
</dbReference>
<dbReference type="GO" id="GO:0005737">
    <property type="term" value="C:cytoplasm"/>
    <property type="evidence" value="ECO:0007669"/>
    <property type="project" value="UniProtKB-SubCell"/>
</dbReference>
<evidence type="ECO:0000313" key="11">
    <source>
        <dbReference type="Proteomes" id="UP000288012"/>
    </source>
</evidence>
<evidence type="ECO:0000259" key="9">
    <source>
        <dbReference type="Pfam" id="PF00889"/>
    </source>
</evidence>
<dbReference type="InterPro" id="IPR036402">
    <property type="entry name" value="EF-Ts_dimer_sf"/>
</dbReference>
<organism evidence="10 11">
    <name type="scientific">Legionella septentrionalis</name>
    <dbReference type="NCBI Taxonomy" id="2498109"/>
    <lineage>
        <taxon>Bacteria</taxon>
        <taxon>Pseudomonadati</taxon>
        <taxon>Pseudomonadota</taxon>
        <taxon>Gammaproteobacteria</taxon>
        <taxon>Legionellales</taxon>
        <taxon>Legionellaceae</taxon>
        <taxon>Legionella</taxon>
    </lineage>
</organism>
<evidence type="ECO:0000256" key="2">
    <source>
        <dbReference type="ARBA" id="ARBA00016956"/>
    </source>
</evidence>
<keyword evidence="3 6" id="KW-0963">Cytoplasm</keyword>
<dbReference type="FunFam" id="1.10.286.20:FF:000001">
    <property type="entry name" value="Elongation factor Ts"/>
    <property type="match status" value="1"/>
</dbReference>
<comment type="subcellular location">
    <subcellularLocation>
        <location evidence="6 8">Cytoplasm</location>
    </subcellularLocation>
</comment>
<dbReference type="GO" id="GO:0003746">
    <property type="term" value="F:translation elongation factor activity"/>
    <property type="evidence" value="ECO:0007669"/>
    <property type="project" value="UniProtKB-UniRule"/>
</dbReference>
<dbReference type="RefSeq" id="WP_126954310.1">
    <property type="nucleotide sequence ID" value="NZ_RZGR01000006.1"/>
</dbReference>
<comment type="function">
    <text evidence="6 7">Associates with the EF-Tu.GDP complex and induces the exchange of GDP to GTP. It remains bound to the aminoacyl-tRNA.EF-Tu.GTP complex up to the GTP hydrolysis stage on the ribosome.</text>
</comment>
<dbReference type="HAMAP" id="MF_00050">
    <property type="entry name" value="EF_Ts"/>
    <property type="match status" value="1"/>
</dbReference>
<dbReference type="InterPro" id="IPR001816">
    <property type="entry name" value="Transl_elong_EFTs/EF1B"/>
</dbReference>
<keyword evidence="5 6" id="KW-0648">Protein biosynthesis</keyword>
<name>A0A433JL33_9GAMM</name>
<evidence type="ECO:0000256" key="3">
    <source>
        <dbReference type="ARBA" id="ARBA00022490"/>
    </source>
</evidence>
<keyword evidence="11" id="KW-1185">Reference proteome</keyword>
<evidence type="ECO:0000256" key="7">
    <source>
        <dbReference type="RuleBase" id="RU000642"/>
    </source>
</evidence>
<evidence type="ECO:0000256" key="5">
    <source>
        <dbReference type="ARBA" id="ARBA00022917"/>
    </source>
</evidence>
<dbReference type="PANTHER" id="PTHR11741">
    <property type="entry name" value="ELONGATION FACTOR TS"/>
    <property type="match status" value="1"/>
</dbReference>
<dbReference type="AlphaFoldDB" id="A0A433JL33"/>
<comment type="similarity">
    <text evidence="1 6 7">Belongs to the EF-Ts family.</text>
</comment>
<dbReference type="Gene3D" id="3.30.479.20">
    <property type="entry name" value="Elongation factor Ts, dimerisation domain"/>
    <property type="match status" value="2"/>
</dbReference>
<gene>
    <name evidence="6" type="primary">tsf</name>
    <name evidence="10" type="ORF">EKM59_03170</name>
</gene>
<reference evidence="10 11" key="1">
    <citation type="submission" date="2018-12" db="EMBL/GenBank/DDBJ databases">
        <title>Legionella sp,whole genome shotgun sequence.</title>
        <authorList>
            <person name="Wu H."/>
        </authorList>
    </citation>
    <scope>NUCLEOTIDE SEQUENCE [LARGE SCALE GENOMIC DNA]</scope>
    <source>
        <strain evidence="11">km714</strain>
    </source>
</reference>
<evidence type="ECO:0000256" key="8">
    <source>
        <dbReference type="RuleBase" id="RU000643"/>
    </source>
</evidence>
<dbReference type="PROSITE" id="PS01127">
    <property type="entry name" value="EF_TS_2"/>
    <property type="match status" value="1"/>
</dbReference>
<keyword evidence="4 6" id="KW-0251">Elongation factor</keyword>
<dbReference type="Gene3D" id="1.10.286.20">
    <property type="match status" value="1"/>
</dbReference>
<accession>A0A433JL33</accession>
<evidence type="ECO:0000256" key="1">
    <source>
        <dbReference type="ARBA" id="ARBA00005532"/>
    </source>
</evidence>
<dbReference type="Pfam" id="PF00889">
    <property type="entry name" value="EF_TS"/>
    <property type="match status" value="1"/>
</dbReference>
<dbReference type="SUPFAM" id="SSF54713">
    <property type="entry name" value="Elongation factor Ts (EF-Ts), dimerisation domain"/>
    <property type="match status" value="2"/>
</dbReference>